<accession>A0AAD5RK60</accession>
<comment type="caution">
    <text evidence="2">The sequence shown here is derived from an EMBL/GenBank/DDBJ whole genome shotgun (WGS) entry which is preliminary data.</text>
</comment>
<proteinExistence type="predicted"/>
<dbReference type="Proteomes" id="UP001201980">
    <property type="component" value="Unassembled WGS sequence"/>
</dbReference>
<keyword evidence="3" id="KW-1185">Reference proteome</keyword>
<protein>
    <submittedName>
        <fullName evidence="2">Uncharacterized protein</fullName>
    </submittedName>
</protein>
<gene>
    <name evidence="2" type="ORF">MKZ38_006288</name>
</gene>
<sequence>MHPLPLRRQTTGSRRANMTTYIPKNHPQPPYACTPHSSPPLSPRDVTRPCTWADFSLSLTHQLLGDEEKARGSHNHSGRDVSKTYGEEQAAKWDGDGEASERGETWSDNEETKEEEGGGGKKEKEAKVMIFDPSGLWGSQRTLPTGLPRRLSNQRYLFGLSRASQDSPVSTPTALPRPQPPSPPTTTTTTTETSTTAANSACPSTSSPGKPQPEYTYGRSCGEEYLLHPA</sequence>
<feature type="compositionally biased region" description="Low complexity" evidence="1">
    <location>
        <begin position="185"/>
        <end position="201"/>
    </location>
</feature>
<feature type="compositionally biased region" description="Basic and acidic residues" evidence="1">
    <location>
        <begin position="221"/>
        <end position="230"/>
    </location>
</feature>
<feature type="compositionally biased region" description="Basic and acidic residues" evidence="1">
    <location>
        <begin position="67"/>
        <end position="105"/>
    </location>
</feature>
<feature type="compositionally biased region" description="Polar residues" evidence="1">
    <location>
        <begin position="8"/>
        <end position="22"/>
    </location>
</feature>
<evidence type="ECO:0000313" key="3">
    <source>
        <dbReference type="Proteomes" id="UP001201980"/>
    </source>
</evidence>
<reference evidence="2" key="1">
    <citation type="submission" date="2022-07" db="EMBL/GenBank/DDBJ databases">
        <title>Draft genome sequence of Zalerion maritima ATCC 34329, a (micro)plastics degrading marine fungus.</title>
        <authorList>
            <person name="Paco A."/>
            <person name="Goncalves M.F.M."/>
            <person name="Rocha-Santos T.A.P."/>
            <person name="Alves A."/>
        </authorList>
    </citation>
    <scope>NUCLEOTIDE SEQUENCE</scope>
    <source>
        <strain evidence="2">ATCC 34329</strain>
    </source>
</reference>
<dbReference type="AlphaFoldDB" id="A0AAD5RK60"/>
<feature type="compositionally biased region" description="Pro residues" evidence="1">
    <location>
        <begin position="26"/>
        <end position="42"/>
    </location>
</feature>
<feature type="region of interest" description="Disordered" evidence="1">
    <location>
        <begin position="1"/>
        <end position="45"/>
    </location>
</feature>
<feature type="region of interest" description="Disordered" evidence="1">
    <location>
        <begin position="67"/>
        <end position="126"/>
    </location>
</feature>
<feature type="compositionally biased region" description="Basic and acidic residues" evidence="1">
    <location>
        <begin position="115"/>
        <end position="126"/>
    </location>
</feature>
<evidence type="ECO:0000313" key="2">
    <source>
        <dbReference type="EMBL" id="KAJ2895649.1"/>
    </source>
</evidence>
<feature type="compositionally biased region" description="Pro residues" evidence="1">
    <location>
        <begin position="175"/>
        <end position="184"/>
    </location>
</feature>
<organism evidence="2 3">
    <name type="scientific">Zalerion maritima</name>
    <dbReference type="NCBI Taxonomy" id="339359"/>
    <lineage>
        <taxon>Eukaryota</taxon>
        <taxon>Fungi</taxon>
        <taxon>Dikarya</taxon>
        <taxon>Ascomycota</taxon>
        <taxon>Pezizomycotina</taxon>
        <taxon>Sordariomycetes</taxon>
        <taxon>Lulworthiomycetidae</taxon>
        <taxon>Lulworthiales</taxon>
        <taxon>Lulworthiaceae</taxon>
        <taxon>Zalerion</taxon>
    </lineage>
</organism>
<dbReference type="EMBL" id="JAKWBI020000386">
    <property type="protein sequence ID" value="KAJ2895649.1"/>
    <property type="molecule type" value="Genomic_DNA"/>
</dbReference>
<name>A0AAD5RK60_9PEZI</name>
<feature type="region of interest" description="Disordered" evidence="1">
    <location>
        <begin position="160"/>
        <end position="230"/>
    </location>
</feature>
<evidence type="ECO:0000256" key="1">
    <source>
        <dbReference type="SAM" id="MobiDB-lite"/>
    </source>
</evidence>